<gene>
    <name evidence="2" type="ORF">O6P43_022319</name>
</gene>
<sequence>MENKNPKSVFNGNEAFVNKILNRNSSVGNTSLNYYRGMAGEVPFKWEEKPGKPKDLPKEEHHMEVYMKKEESVNSTVLNDFTCAKNQDQKRRGRPRKITKDIDSDINKKKKERHQSTDQDDEHEAEIFDQESLFCETQVEVEEAVVTSPFKRRRCRRKGTPRRAAF</sequence>
<dbReference type="Pfam" id="PF05097">
    <property type="entry name" value="DUF688"/>
    <property type="match status" value="1"/>
</dbReference>
<evidence type="ECO:0000313" key="3">
    <source>
        <dbReference type="Proteomes" id="UP001163823"/>
    </source>
</evidence>
<feature type="region of interest" description="Disordered" evidence="1">
    <location>
        <begin position="83"/>
        <end position="125"/>
    </location>
</feature>
<evidence type="ECO:0000313" key="2">
    <source>
        <dbReference type="EMBL" id="KAJ7955786.1"/>
    </source>
</evidence>
<feature type="compositionally biased region" description="Basic and acidic residues" evidence="1">
    <location>
        <begin position="98"/>
        <end position="107"/>
    </location>
</feature>
<dbReference type="AlphaFoldDB" id="A0AAD7LE82"/>
<dbReference type="Proteomes" id="UP001163823">
    <property type="component" value="Chromosome 9"/>
</dbReference>
<protein>
    <submittedName>
        <fullName evidence="2">Sodium/calcium exchanger membrane region</fullName>
    </submittedName>
</protein>
<dbReference type="EMBL" id="JARAOO010000009">
    <property type="protein sequence ID" value="KAJ7955786.1"/>
    <property type="molecule type" value="Genomic_DNA"/>
</dbReference>
<comment type="caution">
    <text evidence="2">The sequence shown here is derived from an EMBL/GenBank/DDBJ whole genome shotgun (WGS) entry which is preliminary data.</text>
</comment>
<keyword evidence="3" id="KW-1185">Reference proteome</keyword>
<evidence type="ECO:0000256" key="1">
    <source>
        <dbReference type="SAM" id="MobiDB-lite"/>
    </source>
</evidence>
<reference evidence="2" key="1">
    <citation type="journal article" date="2023" name="Science">
        <title>Elucidation of the pathway for biosynthesis of saponin adjuvants from the soapbark tree.</title>
        <authorList>
            <person name="Reed J."/>
            <person name="Orme A."/>
            <person name="El-Demerdash A."/>
            <person name="Owen C."/>
            <person name="Martin L.B.B."/>
            <person name="Misra R.C."/>
            <person name="Kikuchi S."/>
            <person name="Rejzek M."/>
            <person name="Martin A.C."/>
            <person name="Harkess A."/>
            <person name="Leebens-Mack J."/>
            <person name="Louveau T."/>
            <person name="Stephenson M.J."/>
            <person name="Osbourn A."/>
        </authorList>
    </citation>
    <scope>NUCLEOTIDE SEQUENCE</scope>
    <source>
        <strain evidence="2">S10</strain>
    </source>
</reference>
<proteinExistence type="predicted"/>
<organism evidence="2 3">
    <name type="scientific">Quillaja saponaria</name>
    <name type="common">Soap bark tree</name>
    <dbReference type="NCBI Taxonomy" id="32244"/>
    <lineage>
        <taxon>Eukaryota</taxon>
        <taxon>Viridiplantae</taxon>
        <taxon>Streptophyta</taxon>
        <taxon>Embryophyta</taxon>
        <taxon>Tracheophyta</taxon>
        <taxon>Spermatophyta</taxon>
        <taxon>Magnoliopsida</taxon>
        <taxon>eudicotyledons</taxon>
        <taxon>Gunneridae</taxon>
        <taxon>Pentapetalae</taxon>
        <taxon>rosids</taxon>
        <taxon>fabids</taxon>
        <taxon>Fabales</taxon>
        <taxon>Quillajaceae</taxon>
        <taxon>Quillaja</taxon>
    </lineage>
</organism>
<accession>A0AAD7LE82</accession>
<dbReference type="InterPro" id="IPR007789">
    <property type="entry name" value="DUF688"/>
</dbReference>
<dbReference type="KEGG" id="qsa:O6P43_022319"/>
<name>A0AAD7LE82_QUISA</name>